<dbReference type="PROSITE" id="PS51123">
    <property type="entry name" value="OMPA_2"/>
    <property type="match status" value="1"/>
</dbReference>
<dbReference type="NCBIfam" id="TIGR03519">
    <property type="entry name" value="T9SS_PorP_fam"/>
    <property type="match status" value="1"/>
</dbReference>
<accession>A0A2N3I6Q3</accession>
<evidence type="ECO:0000256" key="1">
    <source>
        <dbReference type="PROSITE-ProRule" id="PRU00473"/>
    </source>
</evidence>
<feature type="domain" description="OmpA-like" evidence="2">
    <location>
        <begin position="344"/>
        <end position="463"/>
    </location>
</feature>
<dbReference type="Pfam" id="PF00691">
    <property type="entry name" value="OmpA"/>
    <property type="match status" value="1"/>
</dbReference>
<dbReference type="Gene3D" id="3.30.1330.60">
    <property type="entry name" value="OmpA-like domain"/>
    <property type="match status" value="1"/>
</dbReference>
<dbReference type="SUPFAM" id="SSF103088">
    <property type="entry name" value="OmpA-like"/>
    <property type="match status" value="1"/>
</dbReference>
<dbReference type="SUPFAM" id="SSF56935">
    <property type="entry name" value="Porins"/>
    <property type="match status" value="1"/>
</dbReference>
<comment type="caution">
    <text evidence="3">The sequence shown here is derived from an EMBL/GenBank/DDBJ whole genome shotgun (WGS) entry which is preliminary data.</text>
</comment>
<dbReference type="InterPro" id="IPR006665">
    <property type="entry name" value="OmpA-like"/>
</dbReference>
<sequence length="463" mass="52775">MRGKIILLVFIVVSFHLKAQKIPLVNYTESPLQYNPSAIVGLPYAKVSFYNRIQKIKSGSAFTTSLVTGVLPVLNDKKRGHLGAVGVSFMSDDLSSNDLLKEESFAVSLAYKLKVSDQLNLGLGISWNVLQRFFDNNGFTTGSQYVLGEGFSPSLAINENFQDVSDGYSSWNSGIRLEKMYRNNSLNYFIGASLANLNRPVYTSGNDQKEKLSYQYGLQFGYNLLLGNELSLLADGDLRFQDENEWLNLGLDMRYYWQNSKGGFFKEGSVALIPRYVVDKVYALAVEFSQSFYSIRVGRTITSSKINSNYMTSNEVMLSLNKNFSREKKSGFSDKIRNASGLVRKKKEEFVWDDEYWDYSTVDQHKIIDKSLKKFIDSLIERMQKHKNSIVHIHVFTDMMVNDAKNLEVSVHRAEIISDYFEQHGIAGNRVDYFGEGNSNPVVANAYGQERLKNRRIKFIIYR</sequence>
<dbReference type="GO" id="GO:0016020">
    <property type="term" value="C:membrane"/>
    <property type="evidence" value="ECO:0007669"/>
    <property type="project" value="UniProtKB-UniRule"/>
</dbReference>
<organism evidence="3 4">
    <name type="scientific">Labilibaculum manganireducens</name>
    <dbReference type="NCBI Taxonomy" id="1940525"/>
    <lineage>
        <taxon>Bacteria</taxon>
        <taxon>Pseudomonadati</taxon>
        <taxon>Bacteroidota</taxon>
        <taxon>Bacteroidia</taxon>
        <taxon>Marinilabiliales</taxon>
        <taxon>Marinifilaceae</taxon>
        <taxon>Labilibaculum</taxon>
    </lineage>
</organism>
<dbReference type="Pfam" id="PF11751">
    <property type="entry name" value="PorP_SprF"/>
    <property type="match status" value="1"/>
</dbReference>
<proteinExistence type="predicted"/>
<dbReference type="Proteomes" id="UP000233618">
    <property type="component" value="Unassembled WGS sequence"/>
</dbReference>
<protein>
    <recommendedName>
        <fullName evidence="2">OmpA-like domain-containing protein</fullName>
    </recommendedName>
</protein>
<dbReference type="EMBL" id="MVDE01000018">
    <property type="protein sequence ID" value="PKQ65975.1"/>
    <property type="molecule type" value="Genomic_DNA"/>
</dbReference>
<evidence type="ECO:0000259" key="2">
    <source>
        <dbReference type="PROSITE" id="PS51123"/>
    </source>
</evidence>
<keyword evidence="4" id="KW-1185">Reference proteome</keyword>
<dbReference type="AlphaFoldDB" id="A0A2N3I6Q3"/>
<gene>
    <name evidence="3" type="ORF">BZG01_12485</name>
</gene>
<dbReference type="InterPro" id="IPR019861">
    <property type="entry name" value="PorP/SprF_Bacteroidetes"/>
</dbReference>
<name>A0A2N3I6Q3_9BACT</name>
<keyword evidence="1" id="KW-0472">Membrane</keyword>
<dbReference type="CDD" id="cd07185">
    <property type="entry name" value="OmpA_C-like"/>
    <property type="match status" value="1"/>
</dbReference>
<reference evidence="3 4" key="1">
    <citation type="journal article" date="2017" name="Front. Microbiol.">
        <title>Labilibaculum manganireducens gen. nov., sp. nov. and Labilibaculum filiforme sp. nov., Novel Bacteroidetes Isolated from Subsurface Sediments of the Baltic Sea.</title>
        <authorList>
            <person name="Vandieken V."/>
            <person name="Marshall I.P."/>
            <person name="Niemann H."/>
            <person name="Engelen B."/>
            <person name="Cypionka H."/>
        </authorList>
    </citation>
    <scope>NUCLEOTIDE SEQUENCE [LARGE SCALE GENOMIC DNA]</scope>
    <source>
        <strain evidence="3 4">59.10-2M</strain>
    </source>
</reference>
<evidence type="ECO:0000313" key="4">
    <source>
        <dbReference type="Proteomes" id="UP000233618"/>
    </source>
</evidence>
<dbReference type="RefSeq" id="WP_101310182.1">
    <property type="nucleotide sequence ID" value="NZ_MVDE01000018.1"/>
</dbReference>
<dbReference type="InterPro" id="IPR036737">
    <property type="entry name" value="OmpA-like_sf"/>
</dbReference>
<evidence type="ECO:0000313" key="3">
    <source>
        <dbReference type="EMBL" id="PKQ65975.1"/>
    </source>
</evidence>